<dbReference type="Proteomes" id="UP000789396">
    <property type="component" value="Unassembled WGS sequence"/>
</dbReference>
<protein>
    <submittedName>
        <fullName evidence="1">14347_t:CDS:1</fullName>
    </submittedName>
</protein>
<comment type="caution">
    <text evidence="1">The sequence shown here is derived from an EMBL/GenBank/DDBJ whole genome shotgun (WGS) entry which is preliminary data.</text>
</comment>
<keyword evidence="2" id="KW-1185">Reference proteome</keyword>
<dbReference type="OrthoDB" id="2370036at2759"/>
<dbReference type="AlphaFoldDB" id="A0A9N9JHG5"/>
<feature type="non-terminal residue" evidence="1">
    <location>
        <position position="78"/>
    </location>
</feature>
<dbReference type="EMBL" id="CAJVPZ010053724">
    <property type="protein sequence ID" value="CAG8782248.1"/>
    <property type="molecule type" value="Genomic_DNA"/>
</dbReference>
<gene>
    <name evidence="1" type="ORF">RFULGI_LOCUS15932</name>
</gene>
<organism evidence="1 2">
    <name type="scientific">Racocetra fulgida</name>
    <dbReference type="NCBI Taxonomy" id="60492"/>
    <lineage>
        <taxon>Eukaryota</taxon>
        <taxon>Fungi</taxon>
        <taxon>Fungi incertae sedis</taxon>
        <taxon>Mucoromycota</taxon>
        <taxon>Glomeromycotina</taxon>
        <taxon>Glomeromycetes</taxon>
        <taxon>Diversisporales</taxon>
        <taxon>Gigasporaceae</taxon>
        <taxon>Racocetra</taxon>
    </lineage>
</organism>
<feature type="non-terminal residue" evidence="1">
    <location>
        <position position="1"/>
    </location>
</feature>
<evidence type="ECO:0000313" key="2">
    <source>
        <dbReference type="Proteomes" id="UP000789396"/>
    </source>
</evidence>
<reference evidence="1" key="1">
    <citation type="submission" date="2021-06" db="EMBL/GenBank/DDBJ databases">
        <authorList>
            <person name="Kallberg Y."/>
            <person name="Tangrot J."/>
            <person name="Rosling A."/>
        </authorList>
    </citation>
    <scope>NUCLEOTIDE SEQUENCE</scope>
    <source>
        <strain evidence="1">IN212</strain>
    </source>
</reference>
<proteinExistence type="predicted"/>
<evidence type="ECO:0000313" key="1">
    <source>
        <dbReference type="EMBL" id="CAG8782248.1"/>
    </source>
</evidence>
<name>A0A9N9JHG5_9GLOM</name>
<sequence length="78" mass="8964">SNAQHSRTNNSVLNLSNPNLHMWLTEQSNNVFASRVTFESINVKELYKTNKDLSTESSLTTLQTNDNEVKHKYICQHV</sequence>
<accession>A0A9N9JHG5</accession>